<evidence type="ECO:0000256" key="1">
    <source>
        <dbReference type="ARBA" id="ARBA00022553"/>
    </source>
</evidence>
<dbReference type="RefSeq" id="XP_038833484.1">
    <property type="nucleotide sequence ID" value="XM_038977556.1"/>
</dbReference>
<evidence type="ECO:0000256" key="5">
    <source>
        <dbReference type="SAM" id="MobiDB-lite"/>
    </source>
</evidence>
<feature type="region of interest" description="Disordered" evidence="5">
    <location>
        <begin position="551"/>
        <end position="570"/>
    </location>
</feature>
<dbReference type="FunFam" id="1.10.238.10:FF:000179">
    <property type="entry name" value="EF-hand calcium-binding domain-containing protein 6"/>
    <property type="match status" value="1"/>
</dbReference>
<evidence type="ECO:0000256" key="4">
    <source>
        <dbReference type="ARBA" id="ARBA00022837"/>
    </source>
</evidence>
<dbReference type="Proteomes" id="UP000808372">
    <property type="component" value="Chromosome 38"/>
</dbReference>
<evidence type="ECO:0000313" key="7">
    <source>
        <dbReference type="Proteomes" id="UP000808372"/>
    </source>
</evidence>
<dbReference type="GO" id="GO:0005509">
    <property type="term" value="F:calcium ion binding"/>
    <property type="evidence" value="ECO:0007669"/>
    <property type="project" value="InterPro"/>
</dbReference>
<feature type="region of interest" description="Disordered" evidence="5">
    <location>
        <begin position="1"/>
        <end position="28"/>
    </location>
</feature>
<dbReference type="Pfam" id="PF08976">
    <property type="entry name" value="EF-hand_11"/>
    <property type="match status" value="1"/>
</dbReference>
<dbReference type="InterPro" id="IPR052603">
    <property type="entry name" value="EFCB6"/>
</dbReference>
<sequence length="1683" mass="190339">MHHPSLSPVPTAPPEPEGMRRTPPVGLGDLTLMSRGLVIAPRPWTAQRISITHTPGPSHSYTHTPPYTPVEGQGAGEPRKTALQSDSVSSVQSAPDEHLSLGEIKALLPQRLGERLEDVRAAFKALDPEGSGSVTRGEFRQVVEAFLFPLTQTQLNAMLAKVSKRDSVTVDYMDFLRRYSRVTTAQRPDTSTASSTAQRPYRSTPSSTAQRPDTSRASSTVQRPDTSTASSTAQRPDTSTASSTAQRPDTSTASSTAQRPDSSTASSTAQRPGTSTASSTAQRPGTSTASSTAQRPGTSTASSTAQRPDSSTASSTAQRPDSYTRCVSGSDQRGMTLTEIQQRLKHKIGSNLKNVIRAFRLFDYNRDGQIQQHELRRILENYCFPLTQRDYQRLWTHHSPNNMATMSYKVFLEKLGLESNKYPKFVPEPPKLALGWQEISPPDKIKLRNRALSQNATGDTQDIQGLTQDELQTLFLKKLCVSCTLVWRALQAFDVTLSGLVSQEDLRAVLSSFLFPMSLSTFQSLTCRFGVRATGPVKWKQFLGQFQGPVTEEDYTTPQTDRVPELPDAEEGHRSLTEFYPILKRAFKQLDRGRIGRITRADLRHALEVPQYNLRGPQSSWSSRREPHTPRPRLSPAQVRELLILLDPEHTGVITQPSLELLKPRRVHSSPGRETLHTPTGGWKEEIMEDVAQVKGLLRDKLSDQIGPMLEALGDCDPRQTGSVHHEDLRRIIQCYGLPLSHTHFNKLNYQSQNALVNNKPVRPRSATMGGPRVRMVENIMFRKLKERLDHRHVTLDDHIRATARSSDGMLSLRDLKKILDDSWITLDEKQFRKLNVSLGFKDGKMSCSAFLDKYDENQAREQNQASGGNRGNLRAKPCLLTAEDCLGVIKERIENIHGDILSAFRVMDKNCDSVVDRHDFRELYDSLGLVTKEREYQRLLQLLGLQPGANLNYPEFFTLVQSSGKSRRQNFKPANGPDQLHEHLASNARHRWTAMSKVICRFDEDGQGLVFKKDLRSLLYTYDLPISPDEFEELWARYDGEGRGYLTCAAFLEKLGVDPQEVGHARKDADTTPTDGLPAGATLQDVERVVQGNCEGLSSALNRLDKKREGLVRVEDLQSLLQRYNCPLHRHQLAHLLHTLKVPMDSEDRTLSYVDFLKAFDHVTGKGREHPPRPCGSPDPAESLEWLSPERAVGRIRELVTASMDILHKAFSAFDRSGNGTVTPLEFRRVLDHFCARLSDPQFRFLLDRMKLNWENHTVYWRDFLNQFNLCNLDVCVWVCVCVVGGPYSVFIRRPVHVHYASVFICCVCMHLCVQTPEDWSDRVGKAGFPTQPQPLPISEEVVSARLYTITKEIVDLDHTHNDTISKEDFRMMCDRHFMRLTCDQFERVWEKLPVNVLGDLEYREFLKHTRGTVGIRDKTTDPEDISPLKSASPPSPGAIDRMSSSPPAQQRPKTTGSNLQRSKSEVGVSSRARRPSTAGRERESPLVDCEEVERRLKGQVQHCWRDIQRSCREEDRDRDGEISTHCFLDILQSLNVSVTQKELDRLAVKFDTRDSGHVSYPDFLRHFLLNFKPPAVRKPFERPKLPLPTTPMSGGVLSRQCVEAMLRLYGPVQQFWRSLRQNFVTLDHNHSGKISIKEFRKVLRQFRVNLSEEEFFHLTSFFDKNTTGKISYNDFLRGFLH</sequence>
<dbReference type="KEGG" id="snh:120031759"/>
<evidence type="ECO:0000313" key="8">
    <source>
        <dbReference type="RefSeq" id="XP_038833484.1"/>
    </source>
</evidence>
<evidence type="ECO:0000256" key="2">
    <source>
        <dbReference type="ARBA" id="ARBA00022723"/>
    </source>
</evidence>
<keyword evidence="3" id="KW-0677">Repeat</keyword>
<keyword evidence="4" id="KW-0106">Calcium</keyword>
<dbReference type="PROSITE" id="PS50222">
    <property type="entry name" value="EF_HAND_2"/>
    <property type="match status" value="5"/>
</dbReference>
<dbReference type="GeneID" id="120031759"/>
<dbReference type="InterPro" id="IPR015070">
    <property type="entry name" value="EF_hand_DJBP"/>
</dbReference>
<reference evidence="8" key="1">
    <citation type="submission" date="2025-08" db="UniProtKB">
        <authorList>
            <consortium name="RefSeq"/>
        </authorList>
    </citation>
    <scope>IDENTIFICATION</scope>
    <source>
        <tissue evidence="8">White muscle</tissue>
    </source>
</reference>
<feature type="domain" description="EF-hand" evidence="6">
    <location>
        <begin position="1203"/>
        <end position="1238"/>
    </location>
</feature>
<dbReference type="PROSITE" id="PS00018">
    <property type="entry name" value="EF_HAND_1"/>
    <property type="match status" value="4"/>
</dbReference>
<dbReference type="PANTHER" id="PTHR20875">
    <property type="entry name" value="EF-HAND CALCIUM-BINDING DOMAIN-CONTAINING PROTEIN 6-RELATED"/>
    <property type="match status" value="1"/>
</dbReference>
<feature type="compositionally biased region" description="Polar residues" evidence="5">
    <location>
        <begin position="1444"/>
        <end position="1463"/>
    </location>
</feature>
<feature type="domain" description="EF-hand" evidence="6">
    <location>
        <begin position="896"/>
        <end position="931"/>
    </location>
</feature>
<accession>A0A8U0TY42</accession>
<dbReference type="InterPro" id="IPR011992">
    <property type="entry name" value="EF-hand-dom_pair"/>
</dbReference>
<organism evidence="7 8">
    <name type="scientific">Salvelinus namaycush</name>
    <name type="common">Lake trout</name>
    <name type="synonym">Salmo namaycush</name>
    <dbReference type="NCBI Taxonomy" id="8040"/>
    <lineage>
        <taxon>Eukaryota</taxon>
        <taxon>Metazoa</taxon>
        <taxon>Chordata</taxon>
        <taxon>Craniata</taxon>
        <taxon>Vertebrata</taxon>
        <taxon>Euteleostomi</taxon>
        <taxon>Actinopterygii</taxon>
        <taxon>Neopterygii</taxon>
        <taxon>Teleostei</taxon>
        <taxon>Protacanthopterygii</taxon>
        <taxon>Salmoniformes</taxon>
        <taxon>Salmonidae</taxon>
        <taxon>Salmoninae</taxon>
        <taxon>Salvelinus</taxon>
    </lineage>
</organism>
<feature type="domain" description="EF-hand" evidence="6">
    <location>
        <begin position="350"/>
        <end position="385"/>
    </location>
</feature>
<dbReference type="Pfam" id="PF13202">
    <property type="entry name" value="EF-hand_5"/>
    <property type="match status" value="2"/>
</dbReference>
<feature type="domain" description="EF-hand" evidence="6">
    <location>
        <begin position="1616"/>
        <end position="1651"/>
    </location>
</feature>
<dbReference type="Pfam" id="PF13499">
    <property type="entry name" value="EF-hand_7"/>
    <property type="match status" value="1"/>
</dbReference>
<feature type="region of interest" description="Disordered" evidence="5">
    <location>
        <begin position="614"/>
        <end position="635"/>
    </location>
</feature>
<proteinExistence type="predicted"/>
<name>A0A8U0TY42_SALNM</name>
<dbReference type="SMART" id="SM00054">
    <property type="entry name" value="EFh"/>
    <property type="match status" value="10"/>
</dbReference>
<gene>
    <name evidence="8" type="primary">efcab6</name>
</gene>
<dbReference type="FunFam" id="1.10.238.10:FF:000121">
    <property type="entry name" value="EF-hand calcium-binding domain-containing protein 6"/>
    <property type="match status" value="1"/>
</dbReference>
<feature type="region of interest" description="Disordered" evidence="5">
    <location>
        <begin position="1416"/>
        <end position="1489"/>
    </location>
</feature>
<feature type="domain" description="EF-hand" evidence="6">
    <location>
        <begin position="114"/>
        <end position="149"/>
    </location>
</feature>
<keyword evidence="1" id="KW-0597">Phosphoprotein</keyword>
<dbReference type="InterPro" id="IPR018247">
    <property type="entry name" value="EF_Hand_1_Ca_BS"/>
</dbReference>
<feature type="region of interest" description="Disordered" evidence="5">
    <location>
        <begin position="184"/>
        <end position="330"/>
    </location>
</feature>
<dbReference type="CTD" id="64800"/>
<evidence type="ECO:0000256" key="3">
    <source>
        <dbReference type="ARBA" id="ARBA00022737"/>
    </source>
</evidence>
<feature type="compositionally biased region" description="Polar residues" evidence="5">
    <location>
        <begin position="50"/>
        <end position="65"/>
    </location>
</feature>
<keyword evidence="7" id="KW-1185">Reference proteome</keyword>
<feature type="region of interest" description="Disordered" evidence="5">
    <location>
        <begin position="50"/>
        <end position="85"/>
    </location>
</feature>
<keyword evidence="2" id="KW-0479">Metal-binding</keyword>
<dbReference type="InterPro" id="IPR002048">
    <property type="entry name" value="EF_hand_dom"/>
</dbReference>
<evidence type="ECO:0000259" key="6">
    <source>
        <dbReference type="PROSITE" id="PS50222"/>
    </source>
</evidence>
<dbReference type="PANTHER" id="PTHR20875:SF2">
    <property type="entry name" value="EF-HAND CALCIUM-BINDING DOMAIN-CONTAINING PROTEIN 6"/>
    <property type="match status" value="1"/>
</dbReference>
<protein>
    <submittedName>
        <fullName evidence="8">EF-hand calcium-binding domain-containing protein 6 isoform X1</fullName>
    </submittedName>
</protein>
<dbReference type="CDD" id="cd00051">
    <property type="entry name" value="EFh"/>
    <property type="match status" value="2"/>
</dbReference>
<dbReference type="SUPFAM" id="SSF47473">
    <property type="entry name" value="EF-hand"/>
    <property type="match status" value="6"/>
</dbReference>
<dbReference type="Gene3D" id="1.10.238.10">
    <property type="entry name" value="EF-hand"/>
    <property type="match status" value="10"/>
</dbReference>